<dbReference type="UniPathway" id="UPA00109">
    <property type="reaction ID" value="UER00188"/>
</dbReference>
<dbReference type="STRING" id="1806994.A0A507C0I2"/>
<dbReference type="RefSeq" id="XP_031024234.1">
    <property type="nucleotide sequence ID" value="XM_031169804.1"/>
</dbReference>
<dbReference type="InterPro" id="IPR015813">
    <property type="entry name" value="Pyrv/PenolPyrv_kinase-like_dom"/>
</dbReference>
<evidence type="ECO:0000313" key="17">
    <source>
        <dbReference type="EMBL" id="TPX33192.1"/>
    </source>
</evidence>
<evidence type="ECO:0000256" key="5">
    <source>
        <dbReference type="ARBA" id="ARBA00022679"/>
    </source>
</evidence>
<evidence type="ECO:0000256" key="10">
    <source>
        <dbReference type="ARBA" id="ARBA00022842"/>
    </source>
</evidence>
<protein>
    <recommendedName>
        <fullName evidence="4">pyruvate kinase</fullName>
        <ecNumber evidence="4">2.7.1.40</ecNumber>
    </recommendedName>
</protein>
<evidence type="ECO:0000256" key="9">
    <source>
        <dbReference type="ARBA" id="ARBA00022840"/>
    </source>
</evidence>
<keyword evidence="9" id="KW-0067">ATP-binding</keyword>
<dbReference type="SUPFAM" id="SSF51621">
    <property type="entry name" value="Phosphoenolpyruvate/pyruvate domain"/>
    <property type="match status" value="1"/>
</dbReference>
<evidence type="ECO:0000256" key="8">
    <source>
        <dbReference type="ARBA" id="ARBA00022777"/>
    </source>
</evidence>
<reference evidence="17 18" key="1">
    <citation type="journal article" date="2019" name="Sci. Rep.">
        <title>Comparative genomics of chytrid fungi reveal insights into the obligate biotrophic and pathogenic lifestyle of Synchytrium endobioticum.</title>
        <authorList>
            <person name="van de Vossenberg B.T.L.H."/>
            <person name="Warris S."/>
            <person name="Nguyen H.D.T."/>
            <person name="van Gent-Pelzer M.P.E."/>
            <person name="Joly D.L."/>
            <person name="van de Geest H.C."/>
            <person name="Bonants P.J.M."/>
            <person name="Smith D.S."/>
            <person name="Levesque C.A."/>
            <person name="van der Lee T.A.J."/>
        </authorList>
    </citation>
    <scope>NUCLEOTIDE SEQUENCE [LARGE SCALE GENOMIC DNA]</scope>
    <source>
        <strain evidence="17 18">JEL517</strain>
    </source>
</reference>
<comment type="catalytic activity">
    <reaction evidence="13">
        <text>pyruvate + ATP = phosphoenolpyruvate + ADP + H(+)</text>
        <dbReference type="Rhea" id="RHEA:18157"/>
        <dbReference type="ChEBI" id="CHEBI:15361"/>
        <dbReference type="ChEBI" id="CHEBI:15378"/>
        <dbReference type="ChEBI" id="CHEBI:30616"/>
        <dbReference type="ChEBI" id="CHEBI:58702"/>
        <dbReference type="ChEBI" id="CHEBI:456216"/>
        <dbReference type="EC" id="2.7.1.40"/>
    </reaction>
</comment>
<keyword evidence="11" id="KW-0324">Glycolysis</keyword>
<evidence type="ECO:0000256" key="6">
    <source>
        <dbReference type="ARBA" id="ARBA00022723"/>
    </source>
</evidence>
<comment type="pathway">
    <text evidence="2">Carbohydrate degradation; glycolysis; pyruvate from D-glyceraldehyde 3-phosphate: step 5/5.</text>
</comment>
<gene>
    <name evidence="17" type="ORF">SmJEL517_g03876</name>
</gene>
<dbReference type="Gene3D" id="3.30.559.10">
    <property type="entry name" value="Chloramphenicol acetyltransferase-like domain"/>
    <property type="match status" value="2"/>
</dbReference>
<comment type="similarity">
    <text evidence="3">Belongs to the pyruvate kinase family.</text>
</comment>
<evidence type="ECO:0000256" key="3">
    <source>
        <dbReference type="ARBA" id="ARBA00008663"/>
    </source>
</evidence>
<keyword evidence="8 17" id="KW-0418">Kinase</keyword>
<name>A0A507C0I2_9FUNG</name>
<dbReference type="InterPro" id="IPR015806">
    <property type="entry name" value="Pyrv_Knase_insert_dom_sf"/>
</dbReference>
<feature type="domain" description="Pyruvate kinase barrel" evidence="15">
    <location>
        <begin position="656"/>
        <end position="768"/>
    </location>
</feature>
<dbReference type="EMBL" id="QEAO01000022">
    <property type="protein sequence ID" value="TPX33192.1"/>
    <property type="molecule type" value="Genomic_DNA"/>
</dbReference>
<dbReference type="Pfam" id="PF02458">
    <property type="entry name" value="Transferase"/>
    <property type="match status" value="1"/>
</dbReference>
<comment type="cofactor">
    <cofactor evidence="1">
        <name>K(+)</name>
        <dbReference type="ChEBI" id="CHEBI:29103"/>
    </cofactor>
</comment>
<dbReference type="SUPFAM" id="SSF52935">
    <property type="entry name" value="PK C-terminal domain-like"/>
    <property type="match status" value="1"/>
</dbReference>
<dbReference type="Pfam" id="PF00224">
    <property type="entry name" value="PK"/>
    <property type="match status" value="2"/>
</dbReference>
<evidence type="ECO:0000256" key="4">
    <source>
        <dbReference type="ARBA" id="ARBA00012142"/>
    </source>
</evidence>
<evidence type="ECO:0000313" key="18">
    <source>
        <dbReference type="Proteomes" id="UP000319731"/>
    </source>
</evidence>
<dbReference type="PANTHER" id="PTHR11817">
    <property type="entry name" value="PYRUVATE KINASE"/>
    <property type="match status" value="1"/>
</dbReference>
<evidence type="ECO:0000256" key="2">
    <source>
        <dbReference type="ARBA" id="ARBA00004997"/>
    </source>
</evidence>
<dbReference type="Gene3D" id="3.40.1380.20">
    <property type="entry name" value="Pyruvate kinase, C-terminal domain"/>
    <property type="match status" value="1"/>
</dbReference>
<dbReference type="InterPro" id="IPR036918">
    <property type="entry name" value="Pyrv_Knase_C_sf"/>
</dbReference>
<dbReference type="Gene3D" id="2.40.33.10">
    <property type="entry name" value="PK beta-barrel domain-like"/>
    <property type="match status" value="1"/>
</dbReference>
<dbReference type="SUPFAM" id="SSF50800">
    <property type="entry name" value="PK beta-barrel domain-like"/>
    <property type="match status" value="1"/>
</dbReference>
<dbReference type="InterPro" id="IPR011037">
    <property type="entry name" value="Pyrv_Knase-like_insert_dom_sf"/>
</dbReference>
<dbReference type="Proteomes" id="UP000319731">
    <property type="component" value="Unassembled WGS sequence"/>
</dbReference>
<feature type="region of interest" description="Disordered" evidence="14">
    <location>
        <begin position="882"/>
        <end position="927"/>
    </location>
</feature>
<dbReference type="InterPro" id="IPR015795">
    <property type="entry name" value="Pyrv_Knase_C"/>
</dbReference>
<proteinExistence type="inferred from homology"/>
<dbReference type="AlphaFoldDB" id="A0A507C0I2"/>
<evidence type="ECO:0000256" key="12">
    <source>
        <dbReference type="ARBA" id="ARBA00023317"/>
    </source>
</evidence>
<evidence type="ECO:0000256" key="11">
    <source>
        <dbReference type="ARBA" id="ARBA00023152"/>
    </source>
</evidence>
<accession>A0A507C0I2</accession>
<dbReference type="InterPro" id="IPR040442">
    <property type="entry name" value="Pyrv_kinase-like_dom_sf"/>
</dbReference>
<dbReference type="GO" id="GO:0030955">
    <property type="term" value="F:potassium ion binding"/>
    <property type="evidence" value="ECO:0007669"/>
    <property type="project" value="InterPro"/>
</dbReference>
<dbReference type="Pfam" id="PF02887">
    <property type="entry name" value="PK_C"/>
    <property type="match status" value="1"/>
</dbReference>
<dbReference type="GO" id="GO:0005524">
    <property type="term" value="F:ATP binding"/>
    <property type="evidence" value="ECO:0007669"/>
    <property type="project" value="UniProtKB-KW"/>
</dbReference>
<keyword evidence="7" id="KW-0547">Nucleotide-binding</keyword>
<feature type="domain" description="Pyruvate kinase barrel" evidence="15">
    <location>
        <begin position="404"/>
        <end position="588"/>
    </location>
</feature>
<keyword evidence="6" id="KW-0479">Metal-binding</keyword>
<dbReference type="OrthoDB" id="108365at2759"/>
<dbReference type="GO" id="GO:0016301">
    <property type="term" value="F:kinase activity"/>
    <property type="evidence" value="ECO:0007669"/>
    <property type="project" value="UniProtKB-KW"/>
</dbReference>
<dbReference type="InterPro" id="IPR001697">
    <property type="entry name" value="Pyr_Knase"/>
</dbReference>
<evidence type="ECO:0000256" key="1">
    <source>
        <dbReference type="ARBA" id="ARBA00001958"/>
    </source>
</evidence>
<comment type="caution">
    <text evidence="17">The sequence shown here is derived from an EMBL/GenBank/DDBJ whole genome shotgun (WGS) entry which is preliminary data.</text>
</comment>
<keyword evidence="12 17" id="KW-0670">Pyruvate</keyword>
<evidence type="ECO:0000259" key="15">
    <source>
        <dbReference type="Pfam" id="PF00224"/>
    </source>
</evidence>
<dbReference type="GO" id="GO:0004743">
    <property type="term" value="F:pyruvate kinase activity"/>
    <property type="evidence" value="ECO:0007669"/>
    <property type="project" value="UniProtKB-EC"/>
</dbReference>
<evidence type="ECO:0000256" key="14">
    <source>
        <dbReference type="SAM" id="MobiDB-lite"/>
    </source>
</evidence>
<dbReference type="EC" id="2.7.1.40" evidence="4"/>
<keyword evidence="10" id="KW-0460">Magnesium</keyword>
<dbReference type="GO" id="GO:0000287">
    <property type="term" value="F:magnesium ion binding"/>
    <property type="evidence" value="ECO:0007669"/>
    <property type="project" value="InterPro"/>
</dbReference>
<evidence type="ECO:0000256" key="7">
    <source>
        <dbReference type="ARBA" id="ARBA00022741"/>
    </source>
</evidence>
<dbReference type="Gene3D" id="3.20.20.60">
    <property type="entry name" value="Phosphoenolpyruvate-binding domains"/>
    <property type="match status" value="1"/>
</dbReference>
<keyword evidence="5" id="KW-0808">Transferase</keyword>
<dbReference type="GeneID" id="42005101"/>
<sequence>MAMANVREIHLVKAPPTSVAPTAPYDLNLIDSTMAKTFIRQAYFFDAPKTRLSSDFWISALVKTLSHYRFTTGTVIRKSPTRLVLCENDRGCHLEFADFPNLTMKDMKQANFTAKVVPDALYPVLSQFTKDWAAAARGESPETFKPFTRDPSVLKVPSHIHAAQVKPASASVSAPAAAPPMATLEPILEDFYVLPSSMKALKAFVNTLPLPEGPMKHVASQVSASDCLSALLWWSIAQASNARTLKTRTIFGSPVNLRSLKKPLVQMDYSGNAWLSMHERTCNFQIDDLIGHGEDGIRMGACAIRHGICELTEDYLNGYMKNFRPATPDPSIMGFFFTSWRGFDLYDADFGFGKPIGFIPVHAKSPYVYISYILPMAPHLGGESGAAFQLFLAPDELERLKANPVGTLGPGSVSKLRELFLAGLNVVRLNFSHISDPESQTPIIHQIRSIAAELHLAIAILGDLGGPKIRCNAFKGAPSIQVVTGTNVLLRSTLELGEPGIITTDIHQIVRNLQPGHRVLLDDGNIAMKMVSRTNDDEIVCHVTAGGELKPRKGINVPDLKIPLPALTEKDKRDAKYMYKMRLDYVALRRYNLILYLIIYPLSSFVQRPEDVQDLLDLFTECHKEELVRLKAEALASGVEEPMRTVEEDNEIEEDWRPHIISKIEKPQALDQIDDIIRITDGIMVARGDLGVECSLEQVPVLQKMLIRKTNQAEKPVITATQMLESMVHAPVPTRAEVSDVANAVFDGTDAVMLSAEMATGDFPVETVAMTNSLTLAPPIVTDKGAVSARRKLPSEFAHAIADAATDAGREGDVKAMIIFTTSGDMAIYCSKRRPTYALLAVTPTASIFRRLNLLYGVLPVLSSAMRVKRVGVHGISKLKEELSTSSNGRDSPLPWDRHSPTSPTQAVGDPYRPPSPERGGGMGKMVSIPLTRNTDTIYSQTEKDVIASPSGQSIGLKTGDKIVFAAGYHSPYPGLSNTIKMARFGEAVRSEKTRAMWSQAATKLVAQQRKSSMTEELAGSPS</sequence>
<keyword evidence="18" id="KW-1185">Reference proteome</keyword>
<dbReference type="InterPro" id="IPR023213">
    <property type="entry name" value="CAT-like_dom_sf"/>
</dbReference>
<evidence type="ECO:0000259" key="16">
    <source>
        <dbReference type="Pfam" id="PF02887"/>
    </source>
</evidence>
<evidence type="ECO:0000256" key="13">
    <source>
        <dbReference type="ARBA" id="ARBA00048152"/>
    </source>
</evidence>
<feature type="domain" description="Pyruvate kinase C-terminal" evidence="16">
    <location>
        <begin position="799"/>
        <end position="870"/>
    </location>
</feature>
<organism evidence="17 18">
    <name type="scientific">Synchytrium microbalum</name>
    <dbReference type="NCBI Taxonomy" id="1806994"/>
    <lineage>
        <taxon>Eukaryota</taxon>
        <taxon>Fungi</taxon>
        <taxon>Fungi incertae sedis</taxon>
        <taxon>Chytridiomycota</taxon>
        <taxon>Chytridiomycota incertae sedis</taxon>
        <taxon>Chytridiomycetes</taxon>
        <taxon>Synchytriales</taxon>
        <taxon>Synchytriaceae</taxon>
        <taxon>Synchytrium</taxon>
    </lineage>
</organism>
<dbReference type="InterPro" id="IPR015793">
    <property type="entry name" value="Pyrv_Knase_brl"/>
</dbReference>